<dbReference type="Proteomes" id="UP001054837">
    <property type="component" value="Unassembled WGS sequence"/>
</dbReference>
<sequence length="87" mass="9761">MQKLSSNYSIARFLSAGTFPVMAAYEKGRPTRSAPCFRLREGMPGGREKFCSDFDCWEESSQFSARVQLKGGKTFPSERVDYFGSKG</sequence>
<reference evidence="1 2" key="1">
    <citation type="submission" date="2021-06" db="EMBL/GenBank/DDBJ databases">
        <title>Caerostris darwini draft genome.</title>
        <authorList>
            <person name="Kono N."/>
            <person name="Arakawa K."/>
        </authorList>
    </citation>
    <scope>NUCLEOTIDE SEQUENCE [LARGE SCALE GENOMIC DNA]</scope>
</reference>
<name>A0AAV4NA16_9ARAC</name>
<evidence type="ECO:0000313" key="2">
    <source>
        <dbReference type="Proteomes" id="UP001054837"/>
    </source>
</evidence>
<keyword evidence="2" id="KW-1185">Reference proteome</keyword>
<accession>A0AAV4NA16</accession>
<protein>
    <submittedName>
        <fullName evidence="1">Uncharacterized protein</fullName>
    </submittedName>
</protein>
<organism evidence="1 2">
    <name type="scientific">Caerostris darwini</name>
    <dbReference type="NCBI Taxonomy" id="1538125"/>
    <lineage>
        <taxon>Eukaryota</taxon>
        <taxon>Metazoa</taxon>
        <taxon>Ecdysozoa</taxon>
        <taxon>Arthropoda</taxon>
        <taxon>Chelicerata</taxon>
        <taxon>Arachnida</taxon>
        <taxon>Araneae</taxon>
        <taxon>Araneomorphae</taxon>
        <taxon>Entelegynae</taxon>
        <taxon>Araneoidea</taxon>
        <taxon>Araneidae</taxon>
        <taxon>Caerostris</taxon>
    </lineage>
</organism>
<gene>
    <name evidence="1" type="ORF">CDAR_123751</name>
</gene>
<comment type="caution">
    <text evidence="1">The sequence shown here is derived from an EMBL/GenBank/DDBJ whole genome shotgun (WGS) entry which is preliminary data.</text>
</comment>
<dbReference type="AlphaFoldDB" id="A0AAV4NA16"/>
<dbReference type="EMBL" id="BPLQ01001420">
    <property type="protein sequence ID" value="GIX81652.1"/>
    <property type="molecule type" value="Genomic_DNA"/>
</dbReference>
<proteinExistence type="predicted"/>
<evidence type="ECO:0000313" key="1">
    <source>
        <dbReference type="EMBL" id="GIX81652.1"/>
    </source>
</evidence>